<dbReference type="PRINTS" id="PR01874">
    <property type="entry name" value="DNAREPAIRADA"/>
</dbReference>
<dbReference type="GO" id="GO:0004674">
    <property type="term" value="F:protein serine/threonine kinase activity"/>
    <property type="evidence" value="ECO:0007669"/>
    <property type="project" value="UniProtKB-EC"/>
</dbReference>
<protein>
    <recommendedName>
        <fullName evidence="1">non-specific serine/threonine protein kinase</fullName>
        <ecNumber evidence="1">2.7.11.1</ecNumber>
    </recommendedName>
</protein>
<evidence type="ECO:0000256" key="3">
    <source>
        <dbReference type="ARBA" id="ARBA00022679"/>
    </source>
</evidence>
<organism evidence="8 9">
    <name type="scientific">Candidatus Chloroploca asiatica</name>
    <dbReference type="NCBI Taxonomy" id="1506545"/>
    <lineage>
        <taxon>Bacteria</taxon>
        <taxon>Bacillati</taxon>
        <taxon>Chloroflexota</taxon>
        <taxon>Chloroflexia</taxon>
        <taxon>Chloroflexales</taxon>
        <taxon>Chloroflexineae</taxon>
        <taxon>Oscillochloridaceae</taxon>
        <taxon>Candidatus Chloroploca</taxon>
    </lineage>
</organism>
<feature type="domain" description="KaiC" evidence="7">
    <location>
        <begin position="254"/>
        <end position="484"/>
    </location>
</feature>
<evidence type="ECO:0000259" key="7">
    <source>
        <dbReference type="PROSITE" id="PS51146"/>
    </source>
</evidence>
<sequence>MSNTISTSTPRHLAKTPTGIDGIDEITTGGLPEGRPTLVAGSAGCGKTLLAMEFLVRGATLYNEPGVFVTFEETPDELMNNVASLGFDLDDLRERGLLWIEHIYLERSEIEEVGAYTLDGLFIRLGYAFDRIGAKRVALDTLEVLFSGLRDEALIRAELRRLFRWLKERGVTAVVTAERGDGTITRHGLEEYVADCVIVLDHRVTAQLSTRRIRIVKYRGTMHGTNEYPFLIDQHGFTVFPITALGLDYDVGTERISTGVDGLDEMLGGSGYYKGSTVLISGTAGTGKTSLSSAFAAAACARGEHTLFVAFEESPAQIMRNVRSIGIDLKPAFTEKYLHFHAVRPTLAGLELHLATITDQIARIKPSVVIIDPITSLISQGFNSEIRALFTRLIDFCKQHGITLLLTSLSGMGQDPEGTDIGVSSLVDTWLLVRNLEMHGKRNRGLYILKSRGMEHSNQIRKLVLSSEGISLIEIPSASLQLTS</sequence>
<dbReference type="InterPro" id="IPR003593">
    <property type="entry name" value="AAA+_ATPase"/>
</dbReference>
<evidence type="ECO:0000256" key="5">
    <source>
        <dbReference type="ARBA" id="ARBA00022777"/>
    </source>
</evidence>
<gene>
    <name evidence="8" type="ORF">A9Q02_05830</name>
</gene>
<proteinExistence type="predicted"/>
<dbReference type="Gene3D" id="3.40.50.300">
    <property type="entry name" value="P-loop containing nucleotide triphosphate hydrolases"/>
    <property type="match status" value="2"/>
</dbReference>
<comment type="caution">
    <text evidence="8">The sequence shown here is derived from an EMBL/GenBank/DDBJ whole genome shotgun (WGS) entry which is preliminary data.</text>
</comment>
<dbReference type="EC" id="2.7.11.1" evidence="1"/>
<name>A0A2H3KGA2_9CHLR</name>
<dbReference type="RefSeq" id="WP_097655129.1">
    <property type="nucleotide sequence ID" value="NZ_LYXE01000182.1"/>
</dbReference>
<dbReference type="InterPro" id="IPR027417">
    <property type="entry name" value="P-loop_NTPase"/>
</dbReference>
<dbReference type="PANTHER" id="PTHR42926">
    <property type="match status" value="1"/>
</dbReference>
<dbReference type="Proteomes" id="UP000220922">
    <property type="component" value="Unassembled WGS sequence"/>
</dbReference>
<reference evidence="8 9" key="1">
    <citation type="submission" date="2016-05" db="EMBL/GenBank/DDBJ databases">
        <authorList>
            <person name="Lavstsen T."/>
            <person name="Jespersen J.S."/>
        </authorList>
    </citation>
    <scope>NUCLEOTIDE SEQUENCE [LARGE SCALE GENOMIC DNA]</scope>
    <source>
        <strain evidence="8 9">B7-9</strain>
    </source>
</reference>
<dbReference type="PIRSF" id="PIRSF039117">
    <property type="entry name" value="KaiC"/>
    <property type="match status" value="1"/>
</dbReference>
<dbReference type="InterPro" id="IPR030665">
    <property type="entry name" value="KaiC"/>
</dbReference>
<keyword evidence="3" id="KW-0808">Transferase</keyword>
<evidence type="ECO:0000313" key="9">
    <source>
        <dbReference type="Proteomes" id="UP000220922"/>
    </source>
</evidence>
<keyword evidence="9" id="KW-1185">Reference proteome</keyword>
<keyword evidence="5" id="KW-0418">Kinase</keyword>
<dbReference type="AlphaFoldDB" id="A0A2H3KGA2"/>
<feature type="domain" description="KaiC" evidence="7">
    <location>
        <begin position="14"/>
        <end position="253"/>
    </location>
</feature>
<dbReference type="InterPro" id="IPR010624">
    <property type="entry name" value="KaiC_dom"/>
</dbReference>
<dbReference type="InterPro" id="IPR014774">
    <property type="entry name" value="KaiC-like_dom"/>
</dbReference>
<dbReference type="InterPro" id="IPR051347">
    <property type="entry name" value="Circadian_clock_KaiC-rel"/>
</dbReference>
<evidence type="ECO:0000256" key="4">
    <source>
        <dbReference type="ARBA" id="ARBA00022737"/>
    </source>
</evidence>
<dbReference type="EMBL" id="LYXE01000182">
    <property type="protein sequence ID" value="PDV96744.1"/>
    <property type="molecule type" value="Genomic_DNA"/>
</dbReference>
<dbReference type="NCBIfam" id="NF006799">
    <property type="entry name" value="PRK09302.1"/>
    <property type="match status" value="1"/>
</dbReference>
<dbReference type="PROSITE" id="PS51146">
    <property type="entry name" value="KAIC"/>
    <property type="match status" value="2"/>
</dbReference>
<accession>A0A2H3KGA2</accession>
<dbReference type="SMART" id="SM00382">
    <property type="entry name" value="AAA"/>
    <property type="match status" value="2"/>
</dbReference>
<keyword evidence="6" id="KW-0378">Hydrolase</keyword>
<dbReference type="SUPFAM" id="SSF52540">
    <property type="entry name" value="P-loop containing nucleoside triphosphate hydrolases"/>
    <property type="match status" value="2"/>
</dbReference>
<dbReference type="Pfam" id="PF06745">
    <property type="entry name" value="ATPase"/>
    <property type="match status" value="2"/>
</dbReference>
<keyword evidence="4" id="KW-0677">Repeat</keyword>
<keyword evidence="2" id="KW-0597">Phosphoprotein</keyword>
<dbReference type="GO" id="GO:0016787">
    <property type="term" value="F:hydrolase activity"/>
    <property type="evidence" value="ECO:0007669"/>
    <property type="project" value="UniProtKB-KW"/>
</dbReference>
<dbReference type="PANTHER" id="PTHR42926:SF1">
    <property type="entry name" value="CIRCADIAN CLOCK OSCILLATOR PROTEIN KAIC 1"/>
    <property type="match status" value="1"/>
</dbReference>
<evidence type="ECO:0000256" key="2">
    <source>
        <dbReference type="ARBA" id="ARBA00022553"/>
    </source>
</evidence>
<dbReference type="OrthoDB" id="9783783at2"/>
<evidence type="ECO:0000256" key="6">
    <source>
        <dbReference type="ARBA" id="ARBA00022801"/>
    </source>
</evidence>
<evidence type="ECO:0000313" key="8">
    <source>
        <dbReference type="EMBL" id="PDV96744.1"/>
    </source>
</evidence>
<dbReference type="GO" id="GO:0005524">
    <property type="term" value="F:ATP binding"/>
    <property type="evidence" value="ECO:0007669"/>
    <property type="project" value="InterPro"/>
</dbReference>
<evidence type="ECO:0000256" key="1">
    <source>
        <dbReference type="ARBA" id="ARBA00012513"/>
    </source>
</evidence>